<evidence type="ECO:0000313" key="2">
    <source>
        <dbReference type="EMBL" id="MCW1886940.1"/>
    </source>
</evidence>
<evidence type="ECO:0000313" key="3">
    <source>
        <dbReference type="Proteomes" id="UP001207930"/>
    </source>
</evidence>
<dbReference type="RefSeq" id="WP_264502895.1">
    <property type="nucleotide sequence ID" value="NZ_JAPDDS010000013.1"/>
</dbReference>
<feature type="signal peptide" evidence="1">
    <location>
        <begin position="1"/>
        <end position="25"/>
    </location>
</feature>
<comment type="caution">
    <text evidence="2">The sequence shown here is derived from an EMBL/GenBank/DDBJ whole genome shotgun (WGS) entry which is preliminary data.</text>
</comment>
<sequence>MPRAPRVVPMTIAALAAGVLAPSSAEELTSAAPGRLDGEVDSRIVPRNAPRLDGLAGKERSEELEMGIAISAAYDDNIFLSPNAQSDFVVKVSPAIAWRKGDPKEGEGGYIRAAYKPTGVKYSDFSDNDRVDQVASWEVGWRGQAIKLAYSGEARSLGDATADTGTLTDRTEFASEARVTWSVRERVAVEVAAGYESTTYDDSRFADSSNAYGGIALRYAYSPKTTLSAAYKFGRFEVDGAGPQDVHRTTARIEWKPREKIAVDIEVGAEHRIFDSGSDTTPVVEARVGWTPKEGTEIYLDAYRRERASAYLAGQNYTQGGVALGITQRLGEKWSAKLEGGVESAEYSRVSGAGIAGREDKIHFIRPAVEYRFTDDFSMGLFYRYSENRSNSRAFGYENHGAGIEMGYRF</sequence>
<organism evidence="2 3">
    <name type="scientific">Luteolibacter flavescens</name>
    <dbReference type="NCBI Taxonomy" id="1859460"/>
    <lineage>
        <taxon>Bacteria</taxon>
        <taxon>Pseudomonadati</taxon>
        <taxon>Verrucomicrobiota</taxon>
        <taxon>Verrucomicrobiia</taxon>
        <taxon>Verrucomicrobiales</taxon>
        <taxon>Verrucomicrobiaceae</taxon>
        <taxon>Luteolibacter</taxon>
    </lineage>
</organism>
<gene>
    <name evidence="2" type="ORF">OKA04_19530</name>
</gene>
<keyword evidence="3" id="KW-1185">Reference proteome</keyword>
<proteinExistence type="predicted"/>
<keyword evidence="1" id="KW-0732">Signal</keyword>
<accession>A0ABT3FTN4</accession>
<name>A0ABT3FTN4_9BACT</name>
<reference evidence="2 3" key="1">
    <citation type="submission" date="2022-10" db="EMBL/GenBank/DDBJ databases">
        <title>Luteolibacter flavescens strain MCCC 1K03193, whole genome shotgun sequencing project.</title>
        <authorList>
            <person name="Zhao G."/>
            <person name="Shen L."/>
        </authorList>
    </citation>
    <scope>NUCLEOTIDE SEQUENCE [LARGE SCALE GENOMIC DNA]</scope>
    <source>
        <strain evidence="2 3">MCCC 1K03193</strain>
    </source>
</reference>
<dbReference type="Proteomes" id="UP001207930">
    <property type="component" value="Unassembled WGS sequence"/>
</dbReference>
<protein>
    <submittedName>
        <fullName evidence="2">Outer membrane beta-barrel protein</fullName>
    </submittedName>
</protein>
<dbReference type="EMBL" id="JAPDDS010000013">
    <property type="protein sequence ID" value="MCW1886940.1"/>
    <property type="molecule type" value="Genomic_DNA"/>
</dbReference>
<dbReference type="SUPFAM" id="SSF56935">
    <property type="entry name" value="Porins"/>
    <property type="match status" value="1"/>
</dbReference>
<dbReference type="SUPFAM" id="SSF56925">
    <property type="entry name" value="OMPA-like"/>
    <property type="match status" value="1"/>
</dbReference>
<feature type="chain" id="PRO_5047333265" evidence="1">
    <location>
        <begin position="26"/>
        <end position="410"/>
    </location>
</feature>
<evidence type="ECO:0000256" key="1">
    <source>
        <dbReference type="SAM" id="SignalP"/>
    </source>
</evidence>
<dbReference type="InterPro" id="IPR011250">
    <property type="entry name" value="OMP/PagP_B-barrel"/>
</dbReference>